<sequence>MERDQIGESAILELHLISAQNLKPPPANMRRTETYSLVWVDPSTKLRTRLDRVGSDNPTWNDKFFFRVGPDFLSSHTSAVTVEIYAVGYIRDYLVGSVRLLLSTVLSWPDFVGNSKLPYFTAVGIRRPSGKIHGVLNIGIMLTNGSDFTALKGASAIGYRDLMGQSAGPQRRGDRRREKKKKKRMSAAAAAAAEHEEVSGGESCENWWPDSAGDVSDGGESTTSSSSTASTVLTVLKDWNGIRELAGKSLRRSSCGGRFLCGLPLQK</sequence>
<feature type="region of interest" description="Disordered" evidence="1">
    <location>
        <begin position="164"/>
        <end position="227"/>
    </location>
</feature>
<evidence type="ECO:0000313" key="3">
    <source>
        <dbReference type="EMBL" id="KCW71540.1"/>
    </source>
</evidence>
<dbReference type="PANTHER" id="PTHR32246">
    <property type="entry name" value="INGRESSION PROTEIN FIC1"/>
    <property type="match status" value="1"/>
</dbReference>
<dbReference type="SMART" id="SM00239">
    <property type="entry name" value="C2"/>
    <property type="match status" value="1"/>
</dbReference>
<dbReference type="eggNOG" id="ENOG502QV3A">
    <property type="taxonomic scope" value="Eukaryota"/>
</dbReference>
<dbReference type="STRING" id="71139.A0A059C0V0"/>
<dbReference type="GO" id="GO:0006952">
    <property type="term" value="P:defense response"/>
    <property type="evidence" value="ECO:0007669"/>
    <property type="project" value="InterPro"/>
</dbReference>
<organism evidence="3">
    <name type="scientific">Eucalyptus grandis</name>
    <name type="common">Flooded gum</name>
    <dbReference type="NCBI Taxonomy" id="71139"/>
    <lineage>
        <taxon>Eukaryota</taxon>
        <taxon>Viridiplantae</taxon>
        <taxon>Streptophyta</taxon>
        <taxon>Embryophyta</taxon>
        <taxon>Tracheophyta</taxon>
        <taxon>Spermatophyta</taxon>
        <taxon>Magnoliopsida</taxon>
        <taxon>eudicotyledons</taxon>
        <taxon>Gunneridae</taxon>
        <taxon>Pentapetalae</taxon>
        <taxon>rosids</taxon>
        <taxon>malvids</taxon>
        <taxon>Myrtales</taxon>
        <taxon>Myrtaceae</taxon>
        <taxon>Myrtoideae</taxon>
        <taxon>Eucalypteae</taxon>
        <taxon>Eucalyptus</taxon>
    </lineage>
</organism>
<proteinExistence type="predicted"/>
<dbReference type="AlphaFoldDB" id="A0A059C0V0"/>
<evidence type="ECO:0000259" key="2">
    <source>
        <dbReference type="PROSITE" id="PS50004"/>
    </source>
</evidence>
<dbReference type="Gene3D" id="2.60.40.150">
    <property type="entry name" value="C2 domain"/>
    <property type="match status" value="1"/>
</dbReference>
<dbReference type="PROSITE" id="PS50004">
    <property type="entry name" value="C2"/>
    <property type="match status" value="1"/>
</dbReference>
<dbReference type="InterPro" id="IPR000008">
    <property type="entry name" value="C2_dom"/>
</dbReference>
<protein>
    <recommendedName>
        <fullName evidence="2">C2 domain-containing protein</fullName>
    </recommendedName>
</protein>
<reference evidence="3" key="1">
    <citation type="submission" date="2013-07" db="EMBL/GenBank/DDBJ databases">
        <title>The genome of Eucalyptus grandis.</title>
        <authorList>
            <person name="Schmutz J."/>
            <person name="Hayes R."/>
            <person name="Myburg A."/>
            <person name="Tuskan G."/>
            <person name="Grattapaglia D."/>
            <person name="Rokhsar D.S."/>
        </authorList>
    </citation>
    <scope>NUCLEOTIDE SEQUENCE</scope>
    <source>
        <tissue evidence="3">Leaf extractions</tissue>
    </source>
</reference>
<dbReference type="CDD" id="cd04051">
    <property type="entry name" value="C2_SRC2_like"/>
    <property type="match status" value="1"/>
</dbReference>
<name>A0A059C0V0_EUCGR</name>
<dbReference type="InterPro" id="IPR035892">
    <property type="entry name" value="C2_domain_sf"/>
</dbReference>
<feature type="domain" description="C2" evidence="2">
    <location>
        <begin position="1"/>
        <end position="115"/>
    </location>
</feature>
<dbReference type="Gramene" id="KCW71540">
    <property type="protein sequence ID" value="KCW71540"/>
    <property type="gene ID" value="EUGRSUZ_E00081"/>
</dbReference>
<dbReference type="InterPro" id="IPR044750">
    <property type="entry name" value="C2_SRC2/BAP"/>
</dbReference>
<dbReference type="OMA" id="RMQTYAI"/>
<dbReference type="OrthoDB" id="1909968at2759"/>
<dbReference type="KEGG" id="egr:104443389"/>
<evidence type="ECO:0000256" key="1">
    <source>
        <dbReference type="SAM" id="MobiDB-lite"/>
    </source>
</evidence>
<dbReference type="InParanoid" id="A0A059C0V0"/>
<dbReference type="SUPFAM" id="SSF49562">
    <property type="entry name" value="C2 domain (Calcium/lipid-binding domain, CaLB)"/>
    <property type="match status" value="1"/>
</dbReference>
<gene>
    <name evidence="3" type="ORF">EUGRSUZ_E00081</name>
</gene>
<dbReference type="EMBL" id="KK198757">
    <property type="protein sequence ID" value="KCW71540.1"/>
    <property type="molecule type" value="Genomic_DNA"/>
</dbReference>
<dbReference type="FunCoup" id="A0A059C0V0">
    <property type="interactions" value="232"/>
</dbReference>
<dbReference type="Pfam" id="PF00168">
    <property type="entry name" value="C2"/>
    <property type="match status" value="1"/>
</dbReference>
<dbReference type="PANTHER" id="PTHR32246:SF69">
    <property type="entry name" value="CALCIUM-DEPENDENT LIPID-BINDING (CALB DOMAIN) FAMILY PROTEIN"/>
    <property type="match status" value="1"/>
</dbReference>
<accession>A0A059C0V0</accession>